<feature type="transmembrane region" description="Helical" evidence="1">
    <location>
        <begin position="179"/>
        <end position="198"/>
    </location>
</feature>
<dbReference type="OrthoDB" id="7057004at2"/>
<feature type="transmembrane region" description="Helical" evidence="1">
    <location>
        <begin position="66"/>
        <end position="84"/>
    </location>
</feature>
<sequence>MKHGRQGVRKYRVFEGLRIASCLTFISGYLNAFTYLTQGGRFAGVQSGNVILLANQLGQGNFTNTIHFLIPIFFFVCGQFFTYLVKNYFLKRHYPWHLGSSVIMLCFVLIAVILTPVMSSFYTMAILAFVASIQVETFRTLRGVPYANVMMTGNVKNVAFIWFKGIMEKNKKLIKIGRNIFITIIGFMLGVICATILSRMFHEYALVGVTLPMMYVTYKLWQEKNPT</sequence>
<gene>
    <name evidence="2" type="ORF">EXW74_04635</name>
</gene>
<dbReference type="PANTHER" id="PTHR37314:SF4">
    <property type="entry name" value="UPF0700 TRANSMEMBRANE PROTEIN YOAK"/>
    <property type="match status" value="1"/>
</dbReference>
<accession>A0A4Q8L1T6</accession>
<name>A0A4Q8L1T6_9STRE</name>
<comment type="caution">
    <text evidence="2">The sequence shown here is derived from an EMBL/GenBank/DDBJ whole genome shotgun (WGS) entry which is preliminary data.</text>
</comment>
<feature type="transmembrane region" description="Helical" evidence="1">
    <location>
        <begin position="12"/>
        <end position="32"/>
    </location>
</feature>
<organism evidence="2 3">
    <name type="scientific">Streptococcus parasuis</name>
    <dbReference type="NCBI Taxonomy" id="1501662"/>
    <lineage>
        <taxon>Bacteria</taxon>
        <taxon>Bacillati</taxon>
        <taxon>Bacillota</taxon>
        <taxon>Bacilli</taxon>
        <taxon>Lactobacillales</taxon>
        <taxon>Streptococcaceae</taxon>
        <taxon>Streptococcus</taxon>
    </lineage>
</organism>
<dbReference type="Pfam" id="PF06912">
    <property type="entry name" value="DUF1275"/>
    <property type="match status" value="1"/>
</dbReference>
<dbReference type="InterPro" id="IPR010699">
    <property type="entry name" value="DUF1275"/>
</dbReference>
<dbReference type="AlphaFoldDB" id="A0A4Q8L1T6"/>
<keyword evidence="1" id="KW-1133">Transmembrane helix</keyword>
<feature type="transmembrane region" description="Helical" evidence="1">
    <location>
        <begin position="96"/>
        <end position="115"/>
    </location>
</feature>
<dbReference type="EMBL" id="SHGT01000020">
    <property type="protein sequence ID" value="TAA13567.1"/>
    <property type="molecule type" value="Genomic_DNA"/>
</dbReference>
<keyword evidence="1" id="KW-0812">Transmembrane</keyword>
<reference evidence="2 3" key="1">
    <citation type="submission" date="2019-02" db="EMBL/GenBank/DDBJ databases">
        <title>First genome of the species Streptococcus parasuis.</title>
        <authorList>
            <person name="Stevens M.J.A."/>
            <person name="Stephan R."/>
        </authorList>
    </citation>
    <scope>NUCLEOTIDE SEQUENCE [LARGE SCALE GENOMIC DNA]</scope>
    <source>
        <strain evidence="2 3">4253</strain>
    </source>
</reference>
<evidence type="ECO:0000313" key="3">
    <source>
        <dbReference type="Proteomes" id="UP000291525"/>
    </source>
</evidence>
<proteinExistence type="predicted"/>
<evidence type="ECO:0000256" key="1">
    <source>
        <dbReference type="SAM" id="Phobius"/>
    </source>
</evidence>
<keyword evidence="1" id="KW-0472">Membrane</keyword>
<dbReference type="Proteomes" id="UP000291525">
    <property type="component" value="Unassembled WGS sequence"/>
</dbReference>
<evidence type="ECO:0000313" key="2">
    <source>
        <dbReference type="EMBL" id="TAA13567.1"/>
    </source>
</evidence>
<dbReference type="PANTHER" id="PTHR37314">
    <property type="entry name" value="SLR0142 PROTEIN"/>
    <property type="match status" value="1"/>
</dbReference>
<protein>
    <submittedName>
        <fullName evidence="2">DUF1275 domain-containing protein</fullName>
    </submittedName>
</protein>